<dbReference type="InterPro" id="IPR032710">
    <property type="entry name" value="NTF2-like_dom_sf"/>
</dbReference>
<evidence type="ECO:0000313" key="1">
    <source>
        <dbReference type="EMBL" id="SIO53580.1"/>
    </source>
</evidence>
<dbReference type="EMBL" id="FSRM01000002">
    <property type="protein sequence ID" value="SIO53580.1"/>
    <property type="molecule type" value="Genomic_DNA"/>
</dbReference>
<proteinExistence type="predicted"/>
<dbReference type="Proteomes" id="UP000184693">
    <property type="component" value="Unassembled WGS sequence"/>
</dbReference>
<sequence length="132" mass="14678">MEVNKPEIVAEVTAAFVEYERALVDNDVEAMNALFWHTPETVRYGIAEVQHGGEAIRAWRASCAPVPRSRRLHRTVVTTFGNDYATVSTEFTSDATPLLGRQMQTWARLESAAQAHQGWKIVAAHVSLIAMP</sequence>
<dbReference type="NCBIfam" id="NF033625">
    <property type="entry name" value="HpxZ"/>
    <property type="match status" value="1"/>
</dbReference>
<reference evidence="1 2" key="1">
    <citation type="submission" date="2016-11" db="EMBL/GenBank/DDBJ databases">
        <authorList>
            <person name="Jaros S."/>
            <person name="Januszkiewicz K."/>
            <person name="Wedrychowicz H."/>
        </authorList>
    </citation>
    <scope>NUCLEOTIDE SEQUENCE [LARGE SCALE GENOMIC DNA]</scope>
    <source>
        <strain evidence="1 2">GAS86</strain>
    </source>
</reference>
<evidence type="ECO:0000313" key="2">
    <source>
        <dbReference type="Proteomes" id="UP000184693"/>
    </source>
</evidence>
<accession>A0A1N6KAJ7</accession>
<dbReference type="AlphaFoldDB" id="A0A1N6KAJ7"/>
<name>A0A1N6KAJ7_9BURK</name>
<dbReference type="OrthoDB" id="9791198at2"/>
<dbReference type="InterPro" id="IPR024507">
    <property type="entry name" value="AtzH-like"/>
</dbReference>
<dbReference type="RefSeq" id="WP_074268396.1">
    <property type="nucleotide sequence ID" value="NZ_FSRM01000002.1"/>
</dbReference>
<dbReference type="Pfam" id="PF11533">
    <property type="entry name" value="AtzH-like"/>
    <property type="match status" value="1"/>
</dbReference>
<gene>
    <name evidence="1" type="ORF">SAMN05444168_6594</name>
</gene>
<dbReference type="Gene3D" id="3.10.450.50">
    <property type="match status" value="1"/>
</dbReference>
<protein>
    <recommendedName>
        <fullName evidence="3">Oxalurate catabolism protein HpxZ</fullName>
    </recommendedName>
</protein>
<organism evidence="1 2">
    <name type="scientific">Paraburkholderia phenazinium</name>
    <dbReference type="NCBI Taxonomy" id="60549"/>
    <lineage>
        <taxon>Bacteria</taxon>
        <taxon>Pseudomonadati</taxon>
        <taxon>Pseudomonadota</taxon>
        <taxon>Betaproteobacteria</taxon>
        <taxon>Burkholderiales</taxon>
        <taxon>Burkholderiaceae</taxon>
        <taxon>Paraburkholderia</taxon>
    </lineage>
</organism>
<dbReference type="SUPFAM" id="SSF54427">
    <property type="entry name" value="NTF2-like"/>
    <property type="match status" value="1"/>
</dbReference>
<evidence type="ECO:0008006" key="3">
    <source>
        <dbReference type="Google" id="ProtNLM"/>
    </source>
</evidence>